<evidence type="ECO:0000256" key="1">
    <source>
        <dbReference type="SAM" id="MobiDB-lite"/>
    </source>
</evidence>
<dbReference type="PANTHER" id="PTHR35802">
    <property type="entry name" value="PROTEASE SYNTHASE AND SPORULATION PROTEIN PAI 2"/>
    <property type="match status" value="1"/>
</dbReference>
<dbReference type="PANTHER" id="PTHR35802:SF1">
    <property type="entry name" value="PROTEASE SYNTHASE AND SPORULATION PROTEIN PAI 2"/>
    <property type="match status" value="1"/>
</dbReference>
<organism evidence="2 3">
    <name type="scientific">Pelomonas aquatica</name>
    <dbReference type="NCBI Taxonomy" id="431058"/>
    <lineage>
        <taxon>Bacteria</taxon>
        <taxon>Pseudomonadati</taxon>
        <taxon>Pseudomonadota</taxon>
        <taxon>Betaproteobacteria</taxon>
        <taxon>Burkholderiales</taxon>
        <taxon>Sphaerotilaceae</taxon>
        <taxon>Roseateles</taxon>
    </lineage>
</organism>
<protein>
    <submittedName>
        <fullName evidence="2">Transcriptional regulator</fullName>
    </submittedName>
</protein>
<accession>A0ABU1ZCD7</accession>
<sequence length="213" mass="23560">MYIPPQFAETRPEALHRIIRAHPLGMLVTHGPAGLDADHIPFELDVAHGPHGRLLAHVARANDLWRRCPTGTAVMVAFRGAQAYVSPNWYPSKHEAHRQVPTWNYEVVHAHGVMTVRDDARFVRGLLAALTRRHEAAEPRPWKMGDSAPDFIDGLLGHIVGIEIVITSLVGKVKLSQNKDARDREGAADQLHARGSVEMAARMRQVGQDSSPP</sequence>
<evidence type="ECO:0000313" key="3">
    <source>
        <dbReference type="Proteomes" id="UP001180536"/>
    </source>
</evidence>
<feature type="compositionally biased region" description="Basic and acidic residues" evidence="1">
    <location>
        <begin position="177"/>
        <end position="187"/>
    </location>
</feature>
<gene>
    <name evidence="2" type="ORF">J2X16_003467</name>
</gene>
<dbReference type="InterPro" id="IPR012349">
    <property type="entry name" value="Split_barrel_FMN-bd"/>
</dbReference>
<dbReference type="Gene3D" id="2.30.110.10">
    <property type="entry name" value="Electron Transport, Fmn-binding Protein, Chain A"/>
    <property type="match status" value="1"/>
</dbReference>
<evidence type="ECO:0000313" key="2">
    <source>
        <dbReference type="EMBL" id="MDR7298118.1"/>
    </source>
</evidence>
<comment type="caution">
    <text evidence="2">The sequence shown here is derived from an EMBL/GenBank/DDBJ whole genome shotgun (WGS) entry which is preliminary data.</text>
</comment>
<dbReference type="RefSeq" id="WP_056874350.1">
    <property type="nucleotide sequence ID" value="NZ_JAVDXQ010000004.1"/>
</dbReference>
<dbReference type="PIRSF" id="PIRSF010372">
    <property type="entry name" value="PaiB"/>
    <property type="match status" value="1"/>
</dbReference>
<dbReference type="Proteomes" id="UP001180536">
    <property type="component" value="Unassembled WGS sequence"/>
</dbReference>
<proteinExistence type="predicted"/>
<name>A0ABU1ZCD7_9BURK</name>
<dbReference type="InterPro" id="IPR007396">
    <property type="entry name" value="TR_PAI2-type"/>
</dbReference>
<dbReference type="EMBL" id="JAVDXQ010000004">
    <property type="protein sequence ID" value="MDR7298118.1"/>
    <property type="molecule type" value="Genomic_DNA"/>
</dbReference>
<reference evidence="2 3" key="1">
    <citation type="submission" date="2023-07" db="EMBL/GenBank/DDBJ databases">
        <title>Sorghum-associated microbial communities from plants grown in Nebraska, USA.</title>
        <authorList>
            <person name="Schachtman D."/>
        </authorList>
    </citation>
    <scope>NUCLEOTIDE SEQUENCE [LARGE SCALE GENOMIC DNA]</scope>
    <source>
        <strain evidence="2 3">BE310</strain>
    </source>
</reference>
<dbReference type="Pfam" id="PF04299">
    <property type="entry name" value="FMN_bind_2"/>
    <property type="match status" value="1"/>
</dbReference>
<dbReference type="SUPFAM" id="SSF50475">
    <property type="entry name" value="FMN-binding split barrel"/>
    <property type="match status" value="1"/>
</dbReference>
<feature type="region of interest" description="Disordered" evidence="1">
    <location>
        <begin position="177"/>
        <end position="197"/>
    </location>
</feature>
<keyword evidence="3" id="KW-1185">Reference proteome</keyword>